<keyword evidence="3" id="KW-1185">Reference proteome</keyword>
<evidence type="ECO:0000313" key="3">
    <source>
        <dbReference type="Proteomes" id="UP000008810"/>
    </source>
</evidence>
<evidence type="ECO:0000313" key="2">
    <source>
        <dbReference type="EnsemblPlants" id="PNT74046"/>
    </source>
</evidence>
<reference evidence="1" key="2">
    <citation type="submission" date="2017-06" db="EMBL/GenBank/DDBJ databases">
        <title>WGS assembly of Brachypodium distachyon.</title>
        <authorList>
            <consortium name="The International Brachypodium Initiative"/>
            <person name="Lucas S."/>
            <person name="Harmon-Smith M."/>
            <person name="Lail K."/>
            <person name="Tice H."/>
            <person name="Grimwood J."/>
            <person name="Bruce D."/>
            <person name="Barry K."/>
            <person name="Shu S."/>
            <person name="Lindquist E."/>
            <person name="Wang M."/>
            <person name="Pitluck S."/>
            <person name="Vogel J.P."/>
            <person name="Garvin D.F."/>
            <person name="Mockler T.C."/>
            <person name="Schmutz J."/>
            <person name="Rokhsar D."/>
            <person name="Bevan M.W."/>
        </authorList>
    </citation>
    <scope>NUCLEOTIDE SEQUENCE</scope>
    <source>
        <strain evidence="1">Bd21</strain>
    </source>
</reference>
<organism evidence="1">
    <name type="scientific">Brachypodium distachyon</name>
    <name type="common">Purple false brome</name>
    <name type="synonym">Trachynia distachya</name>
    <dbReference type="NCBI Taxonomy" id="15368"/>
    <lineage>
        <taxon>Eukaryota</taxon>
        <taxon>Viridiplantae</taxon>
        <taxon>Streptophyta</taxon>
        <taxon>Embryophyta</taxon>
        <taxon>Tracheophyta</taxon>
        <taxon>Spermatophyta</taxon>
        <taxon>Magnoliopsida</taxon>
        <taxon>Liliopsida</taxon>
        <taxon>Poales</taxon>
        <taxon>Poaceae</taxon>
        <taxon>BOP clade</taxon>
        <taxon>Pooideae</taxon>
        <taxon>Stipodae</taxon>
        <taxon>Brachypodieae</taxon>
        <taxon>Brachypodium</taxon>
    </lineage>
</organism>
<protein>
    <submittedName>
        <fullName evidence="1 2">Uncharacterized protein</fullName>
    </submittedName>
</protein>
<sequence length="255" mass="28560">SLVPNFSVLHPTRQIPRLILPHFFLLATHLRTPHSLLCCCHRTTPCAARCTLGAYAAPTRRQLVDPPLMAAKGSSSRRGKSWREAGGGAWGGACLHPRRRRHQRQQFNGGVRRSLHRCPGPKSLLLPLCGAREARILACLGCFGVVVQWGSGRSCWKTLKTWRMRGTEEQECSIAKKRKTLVDTYRDDGSRSERIRRCLLSTKHAYVWRSVPASEKPHRRCQAKKADSFSVAVELSVLAEQLAKVPSVVVNIIEK</sequence>
<evidence type="ECO:0000313" key="1">
    <source>
        <dbReference type="EMBL" id="PNT74046.1"/>
    </source>
</evidence>
<dbReference type="EnsemblPlants" id="PNT74046">
    <property type="protein sequence ID" value="PNT74046"/>
    <property type="gene ID" value="BRADI_1g06867v3"/>
</dbReference>
<dbReference type="Proteomes" id="UP000008810">
    <property type="component" value="Chromosome 1"/>
</dbReference>
<reference evidence="2" key="3">
    <citation type="submission" date="2018-08" db="UniProtKB">
        <authorList>
            <consortium name="EnsemblPlants"/>
        </authorList>
    </citation>
    <scope>IDENTIFICATION</scope>
    <source>
        <strain evidence="2">cv. Bd21</strain>
    </source>
</reference>
<proteinExistence type="predicted"/>
<accession>A0A2K2DIE1</accession>
<dbReference type="Gramene" id="PNT74046">
    <property type="protein sequence ID" value="PNT74046"/>
    <property type="gene ID" value="BRADI_1g06867v3"/>
</dbReference>
<dbReference type="AlphaFoldDB" id="A0A2K2DIE1"/>
<name>A0A2K2DIE1_BRADI</name>
<reference evidence="1 2" key="1">
    <citation type="journal article" date="2010" name="Nature">
        <title>Genome sequencing and analysis of the model grass Brachypodium distachyon.</title>
        <authorList>
            <consortium name="International Brachypodium Initiative"/>
        </authorList>
    </citation>
    <scope>NUCLEOTIDE SEQUENCE [LARGE SCALE GENOMIC DNA]</scope>
    <source>
        <strain evidence="1 2">Bd21</strain>
    </source>
</reference>
<dbReference type="EMBL" id="CM000880">
    <property type="protein sequence ID" value="PNT74046.1"/>
    <property type="molecule type" value="Genomic_DNA"/>
</dbReference>
<gene>
    <name evidence="1" type="ORF">BRADI_1g06867v3</name>
</gene>
<dbReference type="InParanoid" id="A0A2K2DIE1"/>
<feature type="non-terminal residue" evidence="1">
    <location>
        <position position="1"/>
    </location>
</feature>